<dbReference type="Proteomes" id="UP000187464">
    <property type="component" value="Chromosome I"/>
</dbReference>
<dbReference type="STRING" id="1642647.PSM36_1622"/>
<proteinExistence type="predicted"/>
<evidence type="ECO:0000259" key="1">
    <source>
        <dbReference type="Pfam" id="PF13271"/>
    </source>
</evidence>
<dbReference type="EMBL" id="LT605205">
    <property type="protein sequence ID" value="SCD20442.1"/>
    <property type="molecule type" value="Genomic_DNA"/>
</dbReference>
<dbReference type="AlphaFoldDB" id="A0A1R3T309"/>
<keyword evidence="3" id="KW-1185">Reference proteome</keyword>
<reference evidence="2 3" key="1">
    <citation type="submission" date="2016-08" db="EMBL/GenBank/DDBJ databases">
        <authorList>
            <person name="Seilhamer J.J."/>
        </authorList>
    </citation>
    <scope>NUCLEOTIDE SEQUENCE [LARGE SCALE GENOMIC DNA]</scope>
    <source>
        <strain evidence="2">M3/6</strain>
    </source>
</reference>
<name>A0A1R3T309_9BACT</name>
<evidence type="ECO:0000313" key="3">
    <source>
        <dbReference type="Proteomes" id="UP000187464"/>
    </source>
</evidence>
<gene>
    <name evidence="2" type="ORF">PSM36_1622</name>
</gene>
<feature type="domain" description="DUF4062" evidence="1">
    <location>
        <begin position="9"/>
        <end position="92"/>
    </location>
</feature>
<dbReference type="InterPro" id="IPR025139">
    <property type="entry name" value="DUF4062"/>
</dbReference>
<sequence>MTADGKIEVMVASSVIGYEDQVERVCGLFEQMGYHPISSHYKTMPVDPSKSNLENCLTAVENCDVFFGIIRPFYGTGVIGATSITHEEMKKAIELKKPRWFVAHRDIRVARVLLKQYRYLADGSLNPDFTYRETKLLDDIRVIDMYNDTILNDVPPEERVGHWTDEYFNIKDIEKVIETQFGKMDRIFDIIEKMKTV</sequence>
<dbReference type="Pfam" id="PF13271">
    <property type="entry name" value="DUF4062"/>
    <property type="match status" value="1"/>
</dbReference>
<accession>A0A1R3T309</accession>
<evidence type="ECO:0000313" key="2">
    <source>
        <dbReference type="EMBL" id="SCD20442.1"/>
    </source>
</evidence>
<dbReference type="RefSeq" id="WP_076930471.1">
    <property type="nucleotide sequence ID" value="NZ_LT605205.1"/>
</dbReference>
<dbReference type="KEGG" id="psac:PSM36_1622"/>
<protein>
    <recommendedName>
        <fullName evidence="1">DUF4062 domain-containing protein</fullName>
    </recommendedName>
</protein>
<organism evidence="2 3">
    <name type="scientific">Proteiniphilum saccharofermentans</name>
    <dbReference type="NCBI Taxonomy" id="1642647"/>
    <lineage>
        <taxon>Bacteria</taxon>
        <taxon>Pseudomonadati</taxon>
        <taxon>Bacteroidota</taxon>
        <taxon>Bacteroidia</taxon>
        <taxon>Bacteroidales</taxon>
        <taxon>Dysgonomonadaceae</taxon>
        <taxon>Proteiniphilum</taxon>
    </lineage>
</organism>